<sequence>MSSANLPHFTGDVTLLFTQLEAYFAAHAAPPQQQLNLLFRSIPIPLATSVRDLITDPHLDTTYEVVKSKVLRRNTKSVESKFKQLMQAEGLGDRMLSQFLQHLCELSDMTEDNSLLWKLFFSQLPPNVQTILVTMVDTNTVDQPATMADKILGFTI</sequence>
<organism evidence="2 3">
    <name type="scientific">Octopus vulgaris</name>
    <name type="common">Common octopus</name>
    <dbReference type="NCBI Taxonomy" id="6645"/>
    <lineage>
        <taxon>Eukaryota</taxon>
        <taxon>Metazoa</taxon>
        <taxon>Spiralia</taxon>
        <taxon>Lophotrochozoa</taxon>
        <taxon>Mollusca</taxon>
        <taxon>Cephalopoda</taxon>
        <taxon>Coleoidea</taxon>
        <taxon>Octopodiformes</taxon>
        <taxon>Octopoda</taxon>
        <taxon>Incirrata</taxon>
        <taxon>Octopodidae</taxon>
        <taxon>Octopus</taxon>
    </lineage>
</organism>
<dbReference type="InterPro" id="IPR055469">
    <property type="entry name" value="DUF7041"/>
</dbReference>
<evidence type="ECO:0000313" key="2">
    <source>
        <dbReference type="EMBL" id="CAI9729990.1"/>
    </source>
</evidence>
<dbReference type="AlphaFoldDB" id="A0AA36B8X1"/>
<reference evidence="2" key="1">
    <citation type="submission" date="2023-08" db="EMBL/GenBank/DDBJ databases">
        <authorList>
            <person name="Alioto T."/>
            <person name="Alioto T."/>
            <person name="Gomez Garrido J."/>
        </authorList>
    </citation>
    <scope>NUCLEOTIDE SEQUENCE</scope>
</reference>
<dbReference type="PANTHER" id="PTHR33327:SF3">
    <property type="entry name" value="RNA-DIRECTED DNA POLYMERASE"/>
    <property type="match status" value="1"/>
</dbReference>
<dbReference type="EMBL" id="OX597824">
    <property type="protein sequence ID" value="CAI9729990.1"/>
    <property type="molecule type" value="Genomic_DNA"/>
</dbReference>
<name>A0AA36B8X1_OCTVU</name>
<accession>A0AA36B8X1</accession>
<evidence type="ECO:0000259" key="1">
    <source>
        <dbReference type="Pfam" id="PF23055"/>
    </source>
</evidence>
<dbReference type="PANTHER" id="PTHR33327">
    <property type="entry name" value="ENDONUCLEASE"/>
    <property type="match status" value="1"/>
</dbReference>
<keyword evidence="3" id="KW-1185">Reference proteome</keyword>
<dbReference type="Pfam" id="PF23055">
    <property type="entry name" value="DUF7041"/>
    <property type="match status" value="1"/>
</dbReference>
<feature type="domain" description="DUF7041" evidence="1">
    <location>
        <begin position="14"/>
        <end position="86"/>
    </location>
</feature>
<protein>
    <recommendedName>
        <fullName evidence="1">DUF7041 domain-containing protein</fullName>
    </recommendedName>
</protein>
<proteinExistence type="predicted"/>
<dbReference type="Proteomes" id="UP001162480">
    <property type="component" value="Chromosome 11"/>
</dbReference>
<gene>
    <name evidence="2" type="ORF">OCTVUL_1B019952</name>
</gene>
<evidence type="ECO:0000313" key="3">
    <source>
        <dbReference type="Proteomes" id="UP001162480"/>
    </source>
</evidence>